<protein>
    <recommendedName>
        <fullName evidence="3">Rho-GAP domain-containing protein</fullName>
    </recommendedName>
</protein>
<evidence type="ECO:0000256" key="1">
    <source>
        <dbReference type="ARBA" id="ARBA00022468"/>
    </source>
</evidence>
<keyword evidence="5" id="KW-1185">Reference proteome</keyword>
<dbReference type="OrthoDB" id="3196451at2759"/>
<evidence type="ECO:0000256" key="2">
    <source>
        <dbReference type="SAM" id="MobiDB-lite"/>
    </source>
</evidence>
<dbReference type="Gene3D" id="1.10.555.10">
    <property type="entry name" value="Rho GTPase activation protein"/>
    <property type="match status" value="1"/>
</dbReference>
<dbReference type="EMBL" id="KV454013">
    <property type="protein sequence ID" value="ODV96062.1"/>
    <property type="molecule type" value="Genomic_DNA"/>
</dbReference>
<dbReference type="GO" id="GO:0005096">
    <property type="term" value="F:GTPase activator activity"/>
    <property type="evidence" value="ECO:0007669"/>
    <property type="project" value="UniProtKB-KW"/>
</dbReference>
<dbReference type="AlphaFoldDB" id="A0A1E4TWC3"/>
<accession>A0A1E4TWC3</accession>
<dbReference type="PANTHER" id="PTHR15228">
    <property type="entry name" value="SPERMATHECAL PHYSIOLOGY VARIANT"/>
    <property type="match status" value="1"/>
</dbReference>
<dbReference type="InterPro" id="IPR051025">
    <property type="entry name" value="RhoGAP"/>
</dbReference>
<dbReference type="GO" id="GO:0007165">
    <property type="term" value="P:signal transduction"/>
    <property type="evidence" value="ECO:0007669"/>
    <property type="project" value="InterPro"/>
</dbReference>
<feature type="compositionally biased region" description="Polar residues" evidence="2">
    <location>
        <begin position="403"/>
        <end position="417"/>
    </location>
</feature>
<evidence type="ECO:0000313" key="5">
    <source>
        <dbReference type="Proteomes" id="UP000094236"/>
    </source>
</evidence>
<proteinExistence type="predicted"/>
<feature type="region of interest" description="Disordered" evidence="2">
    <location>
        <begin position="20"/>
        <end position="43"/>
    </location>
</feature>
<dbReference type="Pfam" id="PF00620">
    <property type="entry name" value="RhoGAP"/>
    <property type="match status" value="1"/>
</dbReference>
<feature type="compositionally biased region" description="Low complexity" evidence="2">
    <location>
        <begin position="21"/>
        <end position="43"/>
    </location>
</feature>
<feature type="region of interest" description="Disordered" evidence="2">
    <location>
        <begin position="403"/>
        <end position="456"/>
    </location>
</feature>
<name>A0A1E4TWC3_PACTA</name>
<feature type="domain" description="Rho-GAP" evidence="3">
    <location>
        <begin position="107"/>
        <end position="385"/>
    </location>
</feature>
<dbReference type="SMART" id="SM00324">
    <property type="entry name" value="RhoGAP"/>
    <property type="match status" value="1"/>
</dbReference>
<evidence type="ECO:0000313" key="4">
    <source>
        <dbReference type="EMBL" id="ODV96062.1"/>
    </source>
</evidence>
<dbReference type="PANTHER" id="PTHR15228:SF25">
    <property type="entry name" value="F-BAR DOMAIN-CONTAINING PROTEIN"/>
    <property type="match status" value="1"/>
</dbReference>
<sequence>MDPVSIDNNNKSTLNNWLSRSSSAANNNTTSNNNNTTSSKRYSLNLGNLRRSSSSTKVPISTSAITIDTSTATKNLQPINTNELFNGGNFYSLRKRNSYSLSTNLKESLEQSSQKFVIRDLKVTVPTLVHKCCQFILENELLEGLFRINSSLKKIKYLESKIHESLNDNHDFEFMELLDNTKKNDPNTMDELNSYDVSMVLKRYLNNLDHYLINKELYGKLVKNHNGGNTAIESPDSLQSFGSCLTSATAVETYSPFSSRTSLVSDDSTNTSCSVGNVVKTETQLSKDVTITSMLSADAKLLVSSLPLESLNLLIYLLDHLSSLINLKDFTEITKMSSITLSKIFQISIFEYSNEINDSADNLLNFYKKNEEILRNWIENFDIFFNELVKFMNLQKEGQLSAPVSASLSPTTTSISPEDQDMPHPTIPLNSFENPPDFNASYMDANTSADNLKKSR</sequence>
<keyword evidence="1" id="KW-0343">GTPase activation</keyword>
<dbReference type="InterPro" id="IPR000198">
    <property type="entry name" value="RhoGAP_dom"/>
</dbReference>
<dbReference type="PROSITE" id="PS50238">
    <property type="entry name" value="RHOGAP"/>
    <property type="match status" value="1"/>
</dbReference>
<organism evidence="4 5">
    <name type="scientific">Pachysolen tannophilus NRRL Y-2460</name>
    <dbReference type="NCBI Taxonomy" id="669874"/>
    <lineage>
        <taxon>Eukaryota</taxon>
        <taxon>Fungi</taxon>
        <taxon>Dikarya</taxon>
        <taxon>Ascomycota</taxon>
        <taxon>Saccharomycotina</taxon>
        <taxon>Pichiomycetes</taxon>
        <taxon>Pachysolenaceae</taxon>
        <taxon>Pachysolen</taxon>
    </lineage>
</organism>
<gene>
    <name evidence="4" type="ORF">PACTADRAFT_49480</name>
</gene>
<evidence type="ECO:0000259" key="3">
    <source>
        <dbReference type="PROSITE" id="PS50238"/>
    </source>
</evidence>
<dbReference type="STRING" id="669874.A0A1E4TWC3"/>
<dbReference type="InterPro" id="IPR008936">
    <property type="entry name" value="Rho_GTPase_activation_prot"/>
</dbReference>
<reference evidence="5" key="1">
    <citation type="submission" date="2016-05" db="EMBL/GenBank/DDBJ databases">
        <title>Comparative genomics of biotechnologically important yeasts.</title>
        <authorList>
            <consortium name="DOE Joint Genome Institute"/>
            <person name="Riley R."/>
            <person name="Haridas S."/>
            <person name="Wolfe K.H."/>
            <person name="Lopes M.R."/>
            <person name="Hittinger C.T."/>
            <person name="Goker M."/>
            <person name="Salamov A."/>
            <person name="Wisecaver J."/>
            <person name="Long T.M."/>
            <person name="Aerts A.L."/>
            <person name="Barry K."/>
            <person name="Choi C."/>
            <person name="Clum A."/>
            <person name="Coughlan A.Y."/>
            <person name="Deshpande S."/>
            <person name="Douglass A.P."/>
            <person name="Hanson S.J."/>
            <person name="Klenk H.-P."/>
            <person name="Labutti K."/>
            <person name="Lapidus A."/>
            <person name="Lindquist E."/>
            <person name="Lipzen A."/>
            <person name="Meier-Kolthoff J.P."/>
            <person name="Ohm R.A."/>
            <person name="Otillar R.P."/>
            <person name="Pangilinan J."/>
            <person name="Peng Y."/>
            <person name="Rokas A."/>
            <person name="Rosa C.A."/>
            <person name="Scheuner C."/>
            <person name="Sibirny A.A."/>
            <person name="Slot J.C."/>
            <person name="Stielow J.B."/>
            <person name="Sun H."/>
            <person name="Kurtzman C.P."/>
            <person name="Blackwell M."/>
            <person name="Grigoriev I.V."/>
            <person name="Jeffries T.W."/>
        </authorList>
    </citation>
    <scope>NUCLEOTIDE SEQUENCE [LARGE SCALE GENOMIC DNA]</scope>
    <source>
        <strain evidence="5">NRRL Y-2460</strain>
    </source>
</reference>
<dbReference type="SUPFAM" id="SSF48350">
    <property type="entry name" value="GTPase activation domain, GAP"/>
    <property type="match status" value="1"/>
</dbReference>
<dbReference type="Proteomes" id="UP000094236">
    <property type="component" value="Unassembled WGS sequence"/>
</dbReference>
<feature type="non-terminal residue" evidence="4">
    <location>
        <position position="456"/>
    </location>
</feature>
<dbReference type="CDD" id="cd00159">
    <property type="entry name" value="RhoGAP"/>
    <property type="match status" value="1"/>
</dbReference>